<protein>
    <submittedName>
        <fullName evidence="3">Uncharacterized protein</fullName>
    </submittedName>
</protein>
<proteinExistence type="predicted"/>
<feature type="coiled-coil region" evidence="1">
    <location>
        <begin position="25"/>
        <end position="52"/>
    </location>
</feature>
<organism evidence="3">
    <name type="scientific">Myoviridae sp. ctijX18</name>
    <dbReference type="NCBI Taxonomy" id="2825154"/>
    <lineage>
        <taxon>Viruses</taxon>
        <taxon>Duplodnaviria</taxon>
        <taxon>Heunggongvirae</taxon>
        <taxon>Uroviricota</taxon>
        <taxon>Caudoviricetes</taxon>
    </lineage>
</organism>
<feature type="region of interest" description="Disordered" evidence="2">
    <location>
        <begin position="77"/>
        <end position="98"/>
    </location>
</feature>
<reference evidence="3" key="1">
    <citation type="journal article" date="2021" name="Proc. Natl. Acad. Sci. U.S.A.">
        <title>A Catalog of Tens of Thousands of Viruses from Human Metagenomes Reveals Hidden Associations with Chronic Diseases.</title>
        <authorList>
            <person name="Tisza M.J."/>
            <person name="Buck C.B."/>
        </authorList>
    </citation>
    <scope>NUCLEOTIDE SEQUENCE</scope>
    <source>
        <strain evidence="3">CtijX18</strain>
    </source>
</reference>
<evidence type="ECO:0000256" key="2">
    <source>
        <dbReference type="SAM" id="MobiDB-lite"/>
    </source>
</evidence>
<feature type="region of interest" description="Disordered" evidence="2">
    <location>
        <begin position="130"/>
        <end position="151"/>
    </location>
</feature>
<evidence type="ECO:0000256" key="1">
    <source>
        <dbReference type="SAM" id="Coils"/>
    </source>
</evidence>
<keyword evidence="1" id="KW-0175">Coiled coil</keyword>
<name>A0A8S5USI5_9CAUD</name>
<evidence type="ECO:0000313" key="3">
    <source>
        <dbReference type="EMBL" id="DAF97465.1"/>
    </source>
</evidence>
<accession>A0A8S5USI5</accession>
<sequence length="151" mass="17249">MQEWQNRSQQVGDQILFDNQMLAEFAAVRKQLTDALSRVDKLEEMLKSTTLQLIAYRTVIETLQEVQQVQNQAAEAAPVLEPHVHPNEETTVTGYSNYPYPTHVPTVTVIEEEAELPVRVELAVEENKKAYNIEEEVQQSKPTPSTKEDKK</sequence>
<dbReference type="EMBL" id="BK016133">
    <property type="protein sequence ID" value="DAF97465.1"/>
    <property type="molecule type" value="Genomic_DNA"/>
</dbReference>